<comment type="caution">
    <text evidence="10">The sequence shown here is derived from an EMBL/GenBank/DDBJ whole genome shotgun (WGS) entry which is preliminary data.</text>
</comment>
<feature type="transmembrane region" description="Helical" evidence="7">
    <location>
        <begin position="1050"/>
        <end position="1068"/>
    </location>
</feature>
<feature type="coiled-coil region" evidence="6">
    <location>
        <begin position="250"/>
        <end position="295"/>
    </location>
</feature>
<keyword evidence="4 7" id="KW-1133">Transmembrane helix</keyword>
<evidence type="ECO:0000256" key="2">
    <source>
        <dbReference type="ARBA" id="ARBA00022475"/>
    </source>
</evidence>
<dbReference type="Pfam" id="PF12704">
    <property type="entry name" value="MacB_PCD"/>
    <property type="match status" value="1"/>
</dbReference>
<gene>
    <name evidence="10" type="ORF">FYJ55_09080</name>
</gene>
<sequence length="1085" mass="122236">MPSSYLKDIFREIKISLGRFLSILCIVAIGVAFFAGIKASAPDMKNSADTYFDKYNVQDIQIYSTLGLTKKDVKAIQQLKGVKSVQPNFSMDTLSQIDSTQMVIKVISYELDQKMNKIRVVEGRMPERENECLIEASSTTNKLYGTFHIGDTIKLQSGTDEALSNSLKNTKYKIVGTCYNPNYLSYEKGSSNIGSGTVNSFIYIQNSNVLKDYYTEVDVCVKAAKELDCYSDAYFDVVDPVLKRIKKIANKQIDVRIQSYQSELDEKKQEVNDELNDAENKLNDAQDKIDSGLAEIQSNEIKLQNSKNQIEHGWNEYYENLQLLDNIPPLQNAIAQIEESEQKLPELLSQKEQAENGLNQINAAMDDLNMQRKMIQDTIDLIDISIEKAQNMPTTDESSEAIKNKEIENLNNRKVYLQGKIAEIDSTIAKKAELEAAILQLQDAIGQIQAGVAKKSELQSQLDQLLNAKNQLDSAYVNLINGESQYEDGVSKIQDAKNEINSNIEKLALSKAEFNVRKHDALREINEAQEKIDKMEGKWIVLDRDSHYSYRDYGACANRMDGIAKVFPVFFFLVAALVCMTTMTRMVDEQRNEMGTLKALGYSKSQIAFKYIIYAFSASVLGSILGCSLGMYLFPTVIFNAWNTLYNIEKIHFLFQPGLILLASGSVTGITLLATLYSIYSELIEMPSQLMRPKAAKAGKKIMLEKIPFIWKHLSFLQKVTARNIFRYKKRFFMTIIGIAGCSALLVAGFGINDSISDIVNQQYNVIYHYDATISAKSSEMTSQIHSLKGVKEVYEEDHLAVTTKIDNKDISTTVHVISNDDKFKDFYTLFNGNKEFDIDDSSVLISQKMAAKLNKKAGDMITFKDANNKVIKAKIKGVFTNYVGHHMYVSKALYDSWNTKAKTSHTYLIKSKKTTKKFERNLGNKIMNIDGVQSVTFYSSLQKNFKDMISSISYIVVVLVISAACLAFVVLYNLSNVNISERKREIATIKVLGFTRKEVDAYINRETVLLTILGSLIGLVIGVGLHHLIMNLAEMDDIMFGRTINSISYVISFVMTIGFNAIINLCMHKKLNNIQMVESLKAVE</sequence>
<feature type="transmembrane region" description="Helical" evidence="7">
    <location>
        <begin position="654"/>
        <end position="680"/>
    </location>
</feature>
<feature type="transmembrane region" description="Helical" evidence="7">
    <location>
        <begin position="732"/>
        <end position="752"/>
    </location>
</feature>
<organism evidence="10 11">
    <name type="scientific">Holdemanella porci</name>
    <dbReference type="NCBI Taxonomy" id="2652276"/>
    <lineage>
        <taxon>Bacteria</taxon>
        <taxon>Bacillati</taxon>
        <taxon>Bacillota</taxon>
        <taxon>Erysipelotrichia</taxon>
        <taxon>Erysipelotrichales</taxon>
        <taxon>Erysipelotrichaceae</taxon>
        <taxon>Holdemanella</taxon>
    </lineage>
</organism>
<evidence type="ECO:0000256" key="3">
    <source>
        <dbReference type="ARBA" id="ARBA00022692"/>
    </source>
</evidence>
<evidence type="ECO:0000313" key="10">
    <source>
        <dbReference type="EMBL" id="MSS57011.1"/>
    </source>
</evidence>
<dbReference type="PANTHER" id="PTHR30287:SF1">
    <property type="entry name" value="INNER MEMBRANE PROTEIN"/>
    <property type="match status" value="1"/>
</dbReference>
<dbReference type="InterPro" id="IPR025857">
    <property type="entry name" value="MacB_PCD"/>
</dbReference>
<feature type="domain" description="MacB-like periplasmic core" evidence="9">
    <location>
        <begin position="25"/>
        <end position="211"/>
    </location>
</feature>
<dbReference type="InterPro" id="IPR003838">
    <property type="entry name" value="ABC3_permease_C"/>
</dbReference>
<evidence type="ECO:0000313" key="11">
    <source>
        <dbReference type="Proteomes" id="UP000434241"/>
    </source>
</evidence>
<dbReference type="GeneID" id="93159435"/>
<keyword evidence="11" id="KW-1185">Reference proteome</keyword>
<feature type="transmembrane region" description="Helical" evidence="7">
    <location>
        <begin position="20"/>
        <end position="37"/>
    </location>
</feature>
<dbReference type="GO" id="GO:0005886">
    <property type="term" value="C:plasma membrane"/>
    <property type="evidence" value="ECO:0007669"/>
    <property type="project" value="UniProtKB-SubCell"/>
</dbReference>
<dbReference type="PANTHER" id="PTHR30287">
    <property type="entry name" value="MEMBRANE COMPONENT OF PREDICTED ABC SUPERFAMILY METABOLITE UPTAKE TRANSPORTER"/>
    <property type="match status" value="1"/>
</dbReference>
<evidence type="ECO:0000256" key="7">
    <source>
        <dbReference type="SAM" id="Phobius"/>
    </source>
</evidence>
<evidence type="ECO:0000256" key="4">
    <source>
        <dbReference type="ARBA" id="ARBA00022989"/>
    </source>
</evidence>
<feature type="transmembrane region" description="Helical" evidence="7">
    <location>
        <begin position="1008"/>
        <end position="1030"/>
    </location>
</feature>
<reference evidence="10 11" key="1">
    <citation type="submission" date="2019-08" db="EMBL/GenBank/DDBJ databases">
        <title>In-depth cultivation of the pig gut microbiome towards novel bacterial diversity and tailored functional studies.</title>
        <authorList>
            <person name="Wylensek D."/>
            <person name="Hitch T.C.A."/>
            <person name="Clavel T."/>
        </authorList>
    </citation>
    <scope>NUCLEOTIDE SEQUENCE [LARGE SCALE GENOMIC DNA]</scope>
    <source>
        <strain evidence="10 11">LKV-472-APC-3</strain>
    </source>
</reference>
<feature type="coiled-coil region" evidence="6">
    <location>
        <begin position="424"/>
        <end position="538"/>
    </location>
</feature>
<dbReference type="Pfam" id="PF02687">
    <property type="entry name" value="FtsX"/>
    <property type="match status" value="2"/>
</dbReference>
<comment type="subcellular location">
    <subcellularLocation>
        <location evidence="1">Cell membrane</location>
        <topology evidence="1">Multi-pass membrane protein</topology>
    </subcellularLocation>
</comment>
<evidence type="ECO:0000259" key="9">
    <source>
        <dbReference type="Pfam" id="PF12704"/>
    </source>
</evidence>
<evidence type="ECO:0000259" key="8">
    <source>
        <dbReference type="Pfam" id="PF02687"/>
    </source>
</evidence>
<proteinExistence type="predicted"/>
<feature type="transmembrane region" description="Helical" evidence="7">
    <location>
        <begin position="566"/>
        <end position="587"/>
    </location>
</feature>
<dbReference type="EMBL" id="VUMR01000060">
    <property type="protein sequence ID" value="MSS57011.1"/>
    <property type="molecule type" value="Genomic_DNA"/>
</dbReference>
<evidence type="ECO:0000256" key="1">
    <source>
        <dbReference type="ARBA" id="ARBA00004651"/>
    </source>
</evidence>
<feature type="transmembrane region" description="Helical" evidence="7">
    <location>
        <begin position="608"/>
        <end position="634"/>
    </location>
</feature>
<evidence type="ECO:0000256" key="5">
    <source>
        <dbReference type="ARBA" id="ARBA00023136"/>
    </source>
</evidence>
<name>A0A6N7VGT7_9FIRM</name>
<keyword evidence="3 7" id="KW-0812">Transmembrane</keyword>
<dbReference type="AlphaFoldDB" id="A0A6N7VGT7"/>
<feature type="transmembrane region" description="Helical" evidence="7">
    <location>
        <begin position="953"/>
        <end position="975"/>
    </location>
</feature>
<dbReference type="Proteomes" id="UP000434241">
    <property type="component" value="Unassembled WGS sequence"/>
</dbReference>
<keyword evidence="6" id="KW-0175">Coiled coil</keyword>
<keyword evidence="5 7" id="KW-0472">Membrane</keyword>
<evidence type="ECO:0000256" key="6">
    <source>
        <dbReference type="SAM" id="Coils"/>
    </source>
</evidence>
<feature type="domain" description="ABC3 transporter permease C-terminal" evidence="8">
    <location>
        <begin position="959"/>
        <end position="1064"/>
    </location>
</feature>
<dbReference type="RefSeq" id="WP_154556561.1">
    <property type="nucleotide sequence ID" value="NZ_VUMR01000060.1"/>
</dbReference>
<feature type="coiled-coil region" evidence="6">
    <location>
        <begin position="330"/>
        <end position="378"/>
    </location>
</feature>
<protein>
    <submittedName>
        <fullName evidence="10">FtsX-like permease family protein</fullName>
    </submittedName>
</protein>
<keyword evidence="2" id="KW-1003">Cell membrane</keyword>
<accession>A0A6N7VGT7</accession>
<dbReference type="InterPro" id="IPR038766">
    <property type="entry name" value="Membrane_comp_ABC_pdt"/>
</dbReference>
<feature type="domain" description="ABC3 transporter permease C-terminal" evidence="8">
    <location>
        <begin position="566"/>
        <end position="680"/>
    </location>
</feature>